<evidence type="ECO:0000256" key="3">
    <source>
        <dbReference type="ARBA" id="ARBA00022490"/>
    </source>
</evidence>
<comment type="subcellular location">
    <subcellularLocation>
        <location evidence="1">Cytoplasm</location>
    </subcellularLocation>
</comment>
<dbReference type="Gene3D" id="1.20.59.20">
    <property type="match status" value="1"/>
</dbReference>
<dbReference type="HAMAP" id="MF_01161">
    <property type="entry name" value="tRNA_Ile_lys_synt"/>
    <property type="match status" value="1"/>
</dbReference>
<dbReference type="SUPFAM" id="SSF52402">
    <property type="entry name" value="Adenine nucleotide alpha hydrolases-like"/>
    <property type="match status" value="1"/>
</dbReference>
<dbReference type="CDD" id="cd01992">
    <property type="entry name" value="TilS_N"/>
    <property type="match status" value="1"/>
</dbReference>
<keyword evidence="7" id="KW-0067">ATP-binding</keyword>
<gene>
    <name evidence="10" type="ORF">LCGC14_1332780</name>
</gene>
<dbReference type="PANTHER" id="PTHR43033:SF1">
    <property type="entry name" value="TRNA(ILE)-LYSIDINE SYNTHASE-RELATED"/>
    <property type="match status" value="1"/>
</dbReference>
<name>A0A0F9MWW2_9ZZZZ</name>
<keyword evidence="5" id="KW-0819">tRNA processing</keyword>
<organism evidence="10">
    <name type="scientific">marine sediment metagenome</name>
    <dbReference type="NCBI Taxonomy" id="412755"/>
    <lineage>
        <taxon>unclassified sequences</taxon>
        <taxon>metagenomes</taxon>
        <taxon>ecological metagenomes</taxon>
    </lineage>
</organism>
<dbReference type="NCBIfam" id="TIGR02433">
    <property type="entry name" value="lysidine_TilS_C"/>
    <property type="match status" value="1"/>
</dbReference>
<evidence type="ECO:0000256" key="1">
    <source>
        <dbReference type="ARBA" id="ARBA00004496"/>
    </source>
</evidence>
<evidence type="ECO:0000256" key="8">
    <source>
        <dbReference type="ARBA" id="ARBA00048539"/>
    </source>
</evidence>
<dbReference type="EMBL" id="LAZR01008072">
    <property type="protein sequence ID" value="KKM81140.1"/>
    <property type="molecule type" value="Genomic_DNA"/>
</dbReference>
<keyword evidence="3" id="KW-0963">Cytoplasm</keyword>
<dbReference type="SMART" id="SM00977">
    <property type="entry name" value="TilS_C"/>
    <property type="match status" value="1"/>
</dbReference>
<dbReference type="SUPFAM" id="SSF56037">
    <property type="entry name" value="PheT/TilS domain"/>
    <property type="match status" value="1"/>
</dbReference>
<evidence type="ECO:0000256" key="5">
    <source>
        <dbReference type="ARBA" id="ARBA00022694"/>
    </source>
</evidence>
<feature type="domain" description="Lysidine-tRNA(Ile) synthetase C-terminal" evidence="9">
    <location>
        <begin position="407"/>
        <end position="480"/>
    </location>
</feature>
<dbReference type="InterPro" id="IPR012796">
    <property type="entry name" value="Lysidine-tRNA-synth_C"/>
</dbReference>
<dbReference type="Pfam" id="PF11734">
    <property type="entry name" value="TilS_C"/>
    <property type="match status" value="1"/>
</dbReference>
<keyword evidence="4" id="KW-0436">Ligase</keyword>
<comment type="caution">
    <text evidence="10">The sequence shown here is derived from an EMBL/GenBank/DDBJ whole genome shotgun (WGS) entry which is preliminary data.</text>
</comment>
<dbReference type="SUPFAM" id="SSF82829">
    <property type="entry name" value="MesJ substrate recognition domain-like"/>
    <property type="match status" value="1"/>
</dbReference>
<dbReference type="EC" id="6.3.4.19" evidence="2"/>
<dbReference type="Pfam" id="PF01171">
    <property type="entry name" value="ATP_bind_3"/>
    <property type="match status" value="1"/>
</dbReference>
<evidence type="ECO:0000256" key="6">
    <source>
        <dbReference type="ARBA" id="ARBA00022741"/>
    </source>
</evidence>
<dbReference type="GO" id="GO:0005737">
    <property type="term" value="C:cytoplasm"/>
    <property type="evidence" value="ECO:0007669"/>
    <property type="project" value="UniProtKB-SubCell"/>
</dbReference>
<evidence type="ECO:0000256" key="7">
    <source>
        <dbReference type="ARBA" id="ARBA00022840"/>
    </source>
</evidence>
<comment type="catalytic activity">
    <reaction evidence="8">
        <text>cytidine(34) in tRNA(Ile2) + L-lysine + ATP = lysidine(34) in tRNA(Ile2) + AMP + diphosphate + H(+)</text>
        <dbReference type="Rhea" id="RHEA:43744"/>
        <dbReference type="Rhea" id="RHEA-COMP:10625"/>
        <dbReference type="Rhea" id="RHEA-COMP:10670"/>
        <dbReference type="ChEBI" id="CHEBI:15378"/>
        <dbReference type="ChEBI" id="CHEBI:30616"/>
        <dbReference type="ChEBI" id="CHEBI:32551"/>
        <dbReference type="ChEBI" id="CHEBI:33019"/>
        <dbReference type="ChEBI" id="CHEBI:82748"/>
        <dbReference type="ChEBI" id="CHEBI:83665"/>
        <dbReference type="ChEBI" id="CHEBI:456215"/>
        <dbReference type="EC" id="6.3.4.19"/>
    </reaction>
</comment>
<dbReference type="InterPro" id="IPR011063">
    <property type="entry name" value="TilS/TtcA_N"/>
</dbReference>
<dbReference type="GO" id="GO:0032267">
    <property type="term" value="F:tRNA(Ile)-lysidine synthase activity"/>
    <property type="evidence" value="ECO:0007669"/>
    <property type="project" value="UniProtKB-EC"/>
</dbReference>
<accession>A0A0F9MWW2</accession>
<evidence type="ECO:0000256" key="4">
    <source>
        <dbReference type="ARBA" id="ARBA00022598"/>
    </source>
</evidence>
<dbReference type="InterPro" id="IPR014729">
    <property type="entry name" value="Rossmann-like_a/b/a_fold"/>
</dbReference>
<dbReference type="Gene3D" id="3.40.50.620">
    <property type="entry name" value="HUPs"/>
    <property type="match status" value="1"/>
</dbReference>
<evidence type="ECO:0000313" key="10">
    <source>
        <dbReference type="EMBL" id="KKM81140.1"/>
    </source>
</evidence>
<proteinExistence type="inferred from homology"/>
<dbReference type="AlphaFoldDB" id="A0A0F9MWW2"/>
<keyword evidence="6" id="KW-0547">Nucleotide-binding</keyword>
<dbReference type="GO" id="GO:0008033">
    <property type="term" value="P:tRNA processing"/>
    <property type="evidence" value="ECO:0007669"/>
    <property type="project" value="UniProtKB-KW"/>
</dbReference>
<dbReference type="PANTHER" id="PTHR43033">
    <property type="entry name" value="TRNA(ILE)-LYSIDINE SYNTHASE-RELATED"/>
    <property type="match status" value="1"/>
</dbReference>
<dbReference type="NCBIfam" id="TIGR02432">
    <property type="entry name" value="lysidine_TilS_N"/>
    <property type="match status" value="1"/>
</dbReference>
<protein>
    <recommendedName>
        <fullName evidence="2">tRNA(Ile)-lysidine synthetase</fullName>
        <ecNumber evidence="2">6.3.4.19</ecNumber>
    </recommendedName>
</protein>
<dbReference type="InterPro" id="IPR012795">
    <property type="entry name" value="tRNA_Ile_lys_synt_N"/>
</dbReference>
<sequence>MQLQKRVIEVIKKYDLFSKNDRILLGISGGPDSVSLLSLIFNINRTGNIYSELSIAHLNHLIRGKESEQDEQFVRGLAKRFNLSIVVERKDIKGIAQKRKLSLEETARDERYKFLETAAKKVGASVIAVGHTADDNAETILHRIIRGAGILGLNGMRPKRRLNPLSIITLVRPLLFSWRDDIIAYLKEMNLSYRCDSTNLEKDKFRNRIRMELIPLLEKDYNAKVKKSLIKLGEVATQNYDFLKSQGESLFEKIFLNGEETDKDFKEVTLDIPSLKKVPTVLQQIIIREAMVRLGIPLKKFGYRQYEDILDLIKRKKTLINNSVKNYLNVSIEDDKLHLSRGRYHVQEEHVLEEVELLVPGETQLEELRYKIKMEAGEIKNGFLEKFKQNKTNYDEAVDFDKLSMPLTVRTRREGDRFWPLGSRGIKKLKDFFINNKIPRMERNIIPIVAMNDQPIWVVGHRLDNRVKITERTKKMLIMKFERY</sequence>
<dbReference type="InterPro" id="IPR012094">
    <property type="entry name" value="tRNA_Ile_lys_synt"/>
</dbReference>
<reference evidence="10" key="1">
    <citation type="journal article" date="2015" name="Nature">
        <title>Complex archaea that bridge the gap between prokaryotes and eukaryotes.</title>
        <authorList>
            <person name="Spang A."/>
            <person name="Saw J.H."/>
            <person name="Jorgensen S.L."/>
            <person name="Zaremba-Niedzwiedzka K."/>
            <person name="Martijn J."/>
            <person name="Lind A.E."/>
            <person name="van Eijk R."/>
            <person name="Schleper C."/>
            <person name="Guy L."/>
            <person name="Ettema T.J."/>
        </authorList>
    </citation>
    <scope>NUCLEOTIDE SEQUENCE</scope>
</reference>
<evidence type="ECO:0000256" key="2">
    <source>
        <dbReference type="ARBA" id="ARBA00013267"/>
    </source>
</evidence>
<dbReference type="GO" id="GO:0005524">
    <property type="term" value="F:ATP binding"/>
    <property type="evidence" value="ECO:0007669"/>
    <property type="project" value="UniProtKB-KW"/>
</dbReference>
<evidence type="ECO:0000259" key="9">
    <source>
        <dbReference type="SMART" id="SM00977"/>
    </source>
</evidence>